<dbReference type="Gene3D" id="3.40.630.30">
    <property type="match status" value="1"/>
</dbReference>
<dbReference type="PATRIC" id="fig|1268236.3.peg.1986"/>
<evidence type="ECO:0000313" key="4">
    <source>
        <dbReference type="EMBL" id="EOD55250.1"/>
    </source>
</evidence>
<gene>
    <name evidence="4" type="ORF">G113_10042</name>
</gene>
<evidence type="ECO:0000259" key="3">
    <source>
        <dbReference type="PROSITE" id="PS51186"/>
    </source>
</evidence>
<evidence type="ECO:0000256" key="1">
    <source>
        <dbReference type="ARBA" id="ARBA00022679"/>
    </source>
</evidence>
<evidence type="ECO:0000256" key="2">
    <source>
        <dbReference type="ARBA" id="ARBA00023315"/>
    </source>
</evidence>
<dbReference type="GO" id="GO:0016747">
    <property type="term" value="F:acyltransferase activity, transferring groups other than amino-acyl groups"/>
    <property type="evidence" value="ECO:0007669"/>
    <property type="project" value="InterPro"/>
</dbReference>
<dbReference type="SUPFAM" id="SSF55729">
    <property type="entry name" value="Acyl-CoA N-acyltransferases (Nat)"/>
    <property type="match status" value="1"/>
</dbReference>
<dbReference type="InterPro" id="IPR016181">
    <property type="entry name" value="Acyl_CoA_acyltransferase"/>
</dbReference>
<dbReference type="Proteomes" id="UP000013526">
    <property type="component" value="Unassembled WGS sequence"/>
</dbReference>
<dbReference type="EMBL" id="AQGQ01000055">
    <property type="protein sequence ID" value="EOD55250.1"/>
    <property type="molecule type" value="Genomic_DNA"/>
</dbReference>
<comment type="caution">
    <text evidence="4">The sequence shown here is derived from an EMBL/GenBank/DDBJ whole genome shotgun (WGS) entry which is preliminary data.</text>
</comment>
<dbReference type="PANTHER" id="PTHR43877:SF2">
    <property type="entry name" value="AMINOALKYLPHOSPHONATE N-ACETYLTRANSFERASE-RELATED"/>
    <property type="match status" value="1"/>
</dbReference>
<keyword evidence="2" id="KW-0012">Acyltransferase</keyword>
<dbReference type="Pfam" id="PF00583">
    <property type="entry name" value="Acetyltransf_1"/>
    <property type="match status" value="1"/>
</dbReference>
<keyword evidence="1 4" id="KW-0808">Transferase</keyword>
<organism evidence="4 5">
    <name type="scientific">Aeromonas molluscorum 848</name>
    <dbReference type="NCBI Taxonomy" id="1268236"/>
    <lineage>
        <taxon>Bacteria</taxon>
        <taxon>Pseudomonadati</taxon>
        <taxon>Pseudomonadota</taxon>
        <taxon>Gammaproteobacteria</taxon>
        <taxon>Aeromonadales</taxon>
        <taxon>Aeromonadaceae</taxon>
        <taxon>Aeromonas</taxon>
    </lineage>
</organism>
<reference evidence="4 5" key="1">
    <citation type="journal article" date="2013" name="Genome Announc.">
        <title>Draft Genome Sequence of Aeromonas molluscorum Strain 848TT, Isolated from Bivalve Molluscs.</title>
        <authorList>
            <person name="Spataro N."/>
            <person name="Farfan M."/>
            <person name="Albarral V."/>
            <person name="Sanglas A."/>
            <person name="Loren J.G."/>
            <person name="Fuste M.C."/>
            <person name="Bosch E."/>
        </authorList>
    </citation>
    <scope>NUCLEOTIDE SEQUENCE [LARGE SCALE GENOMIC DNA]</scope>
    <source>
        <strain evidence="4 5">848</strain>
    </source>
</reference>
<keyword evidence="5" id="KW-1185">Reference proteome</keyword>
<name>R1GUF2_9GAMM</name>
<dbReference type="RefSeq" id="WP_005900004.1">
    <property type="nucleotide sequence ID" value="NZ_AQGQ01000055.1"/>
</dbReference>
<accession>R1GUF2</accession>
<dbReference type="PANTHER" id="PTHR43877">
    <property type="entry name" value="AMINOALKYLPHOSPHONATE N-ACETYLTRANSFERASE-RELATED-RELATED"/>
    <property type="match status" value="1"/>
</dbReference>
<evidence type="ECO:0000313" key="5">
    <source>
        <dbReference type="Proteomes" id="UP000013526"/>
    </source>
</evidence>
<dbReference type="OrthoDB" id="27442at2"/>
<sequence>MQTELVAMSQAYYESYVAQSWRDYAEENVATGRWPLAGAVARAQAEYDALLPQGLDTADHRLFEIRDGEGQTVGGLWFALRGSDEGRSGFVFDITILPHARRLGHGQRAFELLEPLARDLGLASIGLNVFANNPAALALYRRLGYEVTNIAMSKRLMPRE</sequence>
<proteinExistence type="predicted"/>
<dbReference type="InterPro" id="IPR000182">
    <property type="entry name" value="GNAT_dom"/>
</dbReference>
<feature type="domain" description="N-acetyltransferase" evidence="3">
    <location>
        <begin position="1"/>
        <end position="160"/>
    </location>
</feature>
<protein>
    <submittedName>
        <fullName evidence="4">Acetyltransferase</fullName>
    </submittedName>
</protein>
<dbReference type="AlphaFoldDB" id="R1GUF2"/>
<dbReference type="InterPro" id="IPR050832">
    <property type="entry name" value="Bact_Acetyltransf"/>
</dbReference>
<dbReference type="CDD" id="cd04301">
    <property type="entry name" value="NAT_SF"/>
    <property type="match status" value="1"/>
</dbReference>
<dbReference type="PROSITE" id="PS51186">
    <property type="entry name" value="GNAT"/>
    <property type="match status" value="1"/>
</dbReference>